<dbReference type="HOGENOM" id="CLU_683509_0_0_1"/>
<organism evidence="2 3">
    <name type="scientific">Fusarium oxysporum f. sp. cubense (strain race 4)</name>
    <name type="common">Panama disease fungus</name>
    <dbReference type="NCBI Taxonomy" id="2502994"/>
    <lineage>
        <taxon>Eukaryota</taxon>
        <taxon>Fungi</taxon>
        <taxon>Dikarya</taxon>
        <taxon>Ascomycota</taxon>
        <taxon>Pezizomycotina</taxon>
        <taxon>Sordariomycetes</taxon>
        <taxon>Hypocreomycetidae</taxon>
        <taxon>Hypocreales</taxon>
        <taxon>Nectriaceae</taxon>
        <taxon>Fusarium</taxon>
        <taxon>Fusarium oxysporum species complex</taxon>
    </lineage>
</organism>
<dbReference type="EMBL" id="KB726988">
    <property type="protein sequence ID" value="EMT66195.1"/>
    <property type="molecule type" value="Genomic_DNA"/>
</dbReference>
<name>N1RVE2_FUSC4</name>
<proteinExistence type="predicted"/>
<dbReference type="AlphaFoldDB" id="N1RVE2"/>
<evidence type="ECO:0008006" key="4">
    <source>
        <dbReference type="Google" id="ProtNLM"/>
    </source>
</evidence>
<dbReference type="OrthoDB" id="5428787at2759"/>
<sequence>MYLLSLIYTLIGVAIAQNVFTTGTCVTSRGCGAFPTASRTPPTTITNTIQLTLTRIVTVCPTATVFVFNSTSTTTGTQTVNSTVVSALRVTETSTVTTNVTSTDTEEATTTVTSTSTVTLTATIRRTSTIPATAGFVPIASEPGYVPRRHIQAVVCNTTMFTLTAQTVTRVRCRTPLPTITVTRNVTANTATATVTTTVISTRTESTTVQATVENVITETTTSTWTWTTRPIDWNTTFFATTTLATATTYAACQANNLINSANGGHFIWQINYGGSRNQIQVGITARNAYECCVACHQTRNCIWSNFPGGCELVIANSCNPNDNFNSSFITSPDVRRGTTISNGPCGFIANGGDIPLV</sequence>
<accession>N1RVE2</accession>
<gene>
    <name evidence="2" type="ORF">FOC4_g10006586</name>
</gene>
<dbReference type="STRING" id="1229665.N1RVE2"/>
<evidence type="ECO:0000313" key="2">
    <source>
        <dbReference type="EMBL" id="EMT66195.1"/>
    </source>
</evidence>
<feature type="chain" id="PRO_5004111424" description="Apple domain-containing protein" evidence="1">
    <location>
        <begin position="17"/>
        <end position="358"/>
    </location>
</feature>
<reference evidence="3" key="2">
    <citation type="journal article" date="2014" name="PLoS ONE">
        <title>Genome and Transcriptome Analysis of the Fungal Pathogen Fusarium oxysporum f. sp. cubense Causing Banana Vascular Wilt Disease.</title>
        <authorList>
            <person name="Guo L."/>
            <person name="Han L."/>
            <person name="Yang L."/>
            <person name="Zeng H."/>
            <person name="Fan D."/>
            <person name="Zhu Y."/>
            <person name="Feng Y."/>
            <person name="Wang G."/>
            <person name="Peng C."/>
            <person name="Jiang X."/>
            <person name="Zhou D."/>
            <person name="Ni P."/>
            <person name="Liang C."/>
            <person name="Liu L."/>
            <person name="Wang J."/>
            <person name="Mao C."/>
            <person name="Fang X."/>
            <person name="Peng M."/>
            <person name="Huang J."/>
        </authorList>
    </citation>
    <scope>NUCLEOTIDE SEQUENCE [LARGE SCALE GENOMIC DNA]</scope>
    <source>
        <strain evidence="3">race 4</strain>
    </source>
</reference>
<evidence type="ECO:0000313" key="3">
    <source>
        <dbReference type="Proteomes" id="UP000016929"/>
    </source>
</evidence>
<evidence type="ECO:0000256" key="1">
    <source>
        <dbReference type="SAM" id="SignalP"/>
    </source>
</evidence>
<dbReference type="Proteomes" id="UP000016929">
    <property type="component" value="Unassembled WGS sequence"/>
</dbReference>
<reference evidence="3" key="1">
    <citation type="submission" date="2012-09" db="EMBL/GenBank/DDBJ databases">
        <title>Genome sequencing and comparative transcriptomics of race 1 and race 4 of banana pathogen: Fusarium oxysporum f. sp. cubense.</title>
        <authorList>
            <person name="Fang X."/>
            <person name="Huang J."/>
        </authorList>
    </citation>
    <scope>NUCLEOTIDE SEQUENCE [LARGE SCALE GENOMIC DNA]</scope>
    <source>
        <strain evidence="3">race 4</strain>
    </source>
</reference>
<protein>
    <recommendedName>
        <fullName evidence="4">Apple domain-containing protein</fullName>
    </recommendedName>
</protein>
<keyword evidence="3" id="KW-1185">Reference proteome</keyword>
<keyword evidence="1" id="KW-0732">Signal</keyword>
<feature type="signal peptide" evidence="1">
    <location>
        <begin position="1"/>
        <end position="16"/>
    </location>
</feature>